<comment type="caution">
    <text evidence="2">The sequence shown here is derived from an EMBL/GenBank/DDBJ whole genome shotgun (WGS) entry which is preliminary data.</text>
</comment>
<dbReference type="Proteomes" id="UP000034606">
    <property type="component" value="Unassembled WGS sequence"/>
</dbReference>
<keyword evidence="1" id="KW-1133">Transmembrane helix</keyword>
<keyword evidence="1" id="KW-0812">Transmembrane</keyword>
<reference evidence="2 3" key="1">
    <citation type="journal article" date="2015" name="Nature">
        <title>rRNA introns, odd ribosomes, and small enigmatic genomes across a large radiation of phyla.</title>
        <authorList>
            <person name="Brown C.T."/>
            <person name="Hug L.A."/>
            <person name="Thomas B.C."/>
            <person name="Sharon I."/>
            <person name="Castelle C.J."/>
            <person name="Singh A."/>
            <person name="Wilkins M.J."/>
            <person name="Williams K.H."/>
            <person name="Banfield J.F."/>
        </authorList>
    </citation>
    <scope>NUCLEOTIDE SEQUENCE [LARGE SCALE GENOMIC DNA]</scope>
</reference>
<name>A0A0G0DWN5_9BACT</name>
<evidence type="ECO:0000313" key="3">
    <source>
        <dbReference type="Proteomes" id="UP000034606"/>
    </source>
</evidence>
<keyword evidence="1" id="KW-0472">Membrane</keyword>
<feature type="transmembrane region" description="Helical" evidence="1">
    <location>
        <begin position="12"/>
        <end position="34"/>
    </location>
</feature>
<evidence type="ECO:0000256" key="1">
    <source>
        <dbReference type="SAM" id="Phobius"/>
    </source>
</evidence>
<sequence length="69" mass="7914">MSTLIISQTIFYIVSSIAIIVVAVLLAIVIYYLICILRNTRNISDDITHTYHKTKKNIKKIINSFNSKK</sequence>
<protein>
    <submittedName>
        <fullName evidence="2">Uncharacterized protein</fullName>
    </submittedName>
</protein>
<evidence type="ECO:0000313" key="2">
    <source>
        <dbReference type="EMBL" id="KKP97598.1"/>
    </source>
</evidence>
<proteinExistence type="predicted"/>
<dbReference type="AlphaFoldDB" id="A0A0G0DWN5"/>
<gene>
    <name evidence="2" type="ORF">US05_C0014G0013</name>
</gene>
<accession>A0A0G0DWN5</accession>
<organism evidence="2 3">
    <name type="scientific">Candidatus Nomurabacteria bacterium GW2011_GWA1_36_15</name>
    <dbReference type="NCBI Taxonomy" id="1618728"/>
    <lineage>
        <taxon>Bacteria</taxon>
        <taxon>Candidatus Nomuraibacteriota</taxon>
    </lineage>
</organism>
<dbReference type="EMBL" id="LBRM01000014">
    <property type="protein sequence ID" value="KKP97598.1"/>
    <property type="molecule type" value="Genomic_DNA"/>
</dbReference>